<dbReference type="PANTHER" id="PTHR42724">
    <property type="entry name" value="TETRAACYLDISACCHARIDE 4'-KINASE"/>
    <property type="match status" value="1"/>
</dbReference>
<evidence type="ECO:0000256" key="1">
    <source>
        <dbReference type="ARBA" id="ARBA00002274"/>
    </source>
</evidence>
<name>A0A4R6IIL0_9SPHI</name>
<keyword evidence="15" id="KW-1185">Reference proteome</keyword>
<evidence type="ECO:0000256" key="11">
    <source>
        <dbReference type="ARBA" id="ARBA00023098"/>
    </source>
</evidence>
<evidence type="ECO:0000256" key="7">
    <source>
        <dbReference type="ARBA" id="ARBA00022679"/>
    </source>
</evidence>
<dbReference type="Proteomes" id="UP000295499">
    <property type="component" value="Unassembled WGS sequence"/>
</dbReference>
<dbReference type="Pfam" id="PF02606">
    <property type="entry name" value="LpxK"/>
    <property type="match status" value="1"/>
</dbReference>
<evidence type="ECO:0000313" key="14">
    <source>
        <dbReference type="EMBL" id="TDO21801.1"/>
    </source>
</evidence>
<dbReference type="InterPro" id="IPR027417">
    <property type="entry name" value="P-loop_NTPase"/>
</dbReference>
<evidence type="ECO:0000256" key="10">
    <source>
        <dbReference type="ARBA" id="ARBA00022840"/>
    </source>
</evidence>
<keyword evidence="8 13" id="KW-0547">Nucleotide-binding</keyword>
<sequence>MLTYLRFILLPFSLLYALVIVTRNKLYDWGIFSSFQFDLPVISVGNLAVGGSGKTPATEYLVRLLSQYKIAILSRGYGRKTKGFLLADQLATADTIGDEPLQYFHKFKNVTVAVCEDRVKGIKLLRDTHDLIILDDAFQHRSVLPGLSLLLFEFSKLRRRQWMLPAGNLREPFQGYRRADVILVTKCPDSGVEERELLVNKFNKTEHKPVYFSSIKYGSLVPVYRINLPVPVTPKVFLLTGIANSEPLLSYIKSRYEVLDQFRFPDHHVFTVAEIKQLTEAFRSAPEKEKIIITTEKDSKRLLGGAIKELLVNLPVFYLPIQMELSPEDAGLFDKTILTYVSNTTRNRTIY</sequence>
<comment type="caution">
    <text evidence="14">The sequence shown here is derived from an EMBL/GenBank/DDBJ whole genome shotgun (WGS) entry which is preliminary data.</text>
</comment>
<dbReference type="InterPro" id="IPR003758">
    <property type="entry name" value="LpxK"/>
</dbReference>
<dbReference type="OrthoDB" id="9766423at2"/>
<dbReference type="GO" id="GO:0009029">
    <property type="term" value="F:lipid-A 4'-kinase activity"/>
    <property type="evidence" value="ECO:0007669"/>
    <property type="project" value="UniProtKB-UniRule"/>
</dbReference>
<gene>
    <name evidence="13" type="primary">lpxK</name>
    <name evidence="14" type="ORF">CLV32_2909</name>
</gene>
<evidence type="ECO:0000256" key="4">
    <source>
        <dbReference type="ARBA" id="ARBA00016436"/>
    </source>
</evidence>
<evidence type="ECO:0000256" key="12">
    <source>
        <dbReference type="ARBA" id="ARBA00029757"/>
    </source>
</evidence>
<dbReference type="SUPFAM" id="SSF52540">
    <property type="entry name" value="P-loop containing nucleoside triphosphate hydrolases"/>
    <property type="match status" value="1"/>
</dbReference>
<reference evidence="14 15" key="1">
    <citation type="submission" date="2019-03" db="EMBL/GenBank/DDBJ databases">
        <title>Genomic Encyclopedia of Archaeal and Bacterial Type Strains, Phase II (KMG-II): from individual species to whole genera.</title>
        <authorList>
            <person name="Goeker M."/>
        </authorList>
    </citation>
    <scope>NUCLEOTIDE SEQUENCE [LARGE SCALE GENOMIC DNA]</scope>
    <source>
        <strain evidence="14 15">DSM 19034</strain>
    </source>
</reference>
<evidence type="ECO:0000256" key="3">
    <source>
        <dbReference type="ARBA" id="ARBA00012071"/>
    </source>
</evidence>
<keyword evidence="9 13" id="KW-0418">Kinase</keyword>
<dbReference type="GO" id="GO:0009245">
    <property type="term" value="P:lipid A biosynthetic process"/>
    <property type="evidence" value="ECO:0007669"/>
    <property type="project" value="UniProtKB-UniRule"/>
</dbReference>
<dbReference type="UniPathway" id="UPA00359">
    <property type="reaction ID" value="UER00482"/>
</dbReference>
<accession>A0A4R6IIL0</accession>
<dbReference type="GO" id="GO:0005886">
    <property type="term" value="C:plasma membrane"/>
    <property type="evidence" value="ECO:0007669"/>
    <property type="project" value="TreeGrafter"/>
</dbReference>
<keyword evidence="11 13" id="KW-0443">Lipid metabolism</keyword>
<protein>
    <recommendedName>
        <fullName evidence="4 13">Tetraacyldisaccharide 4'-kinase</fullName>
        <ecNumber evidence="3 13">2.7.1.130</ecNumber>
    </recommendedName>
    <alternativeName>
        <fullName evidence="12 13">Lipid A 4'-kinase</fullName>
    </alternativeName>
</protein>
<evidence type="ECO:0000256" key="2">
    <source>
        <dbReference type="ARBA" id="ARBA00004870"/>
    </source>
</evidence>
<keyword evidence="7 13" id="KW-0808">Transferase</keyword>
<comment type="similarity">
    <text evidence="13">Belongs to the LpxK family.</text>
</comment>
<evidence type="ECO:0000256" key="9">
    <source>
        <dbReference type="ARBA" id="ARBA00022777"/>
    </source>
</evidence>
<evidence type="ECO:0000256" key="5">
    <source>
        <dbReference type="ARBA" id="ARBA00022516"/>
    </source>
</evidence>
<keyword evidence="10 13" id="KW-0067">ATP-binding</keyword>
<keyword evidence="6 13" id="KW-0441">Lipid A biosynthesis</keyword>
<dbReference type="GO" id="GO:0005524">
    <property type="term" value="F:ATP binding"/>
    <property type="evidence" value="ECO:0007669"/>
    <property type="project" value="UniProtKB-UniRule"/>
</dbReference>
<dbReference type="RefSeq" id="WP_133556586.1">
    <property type="nucleotide sequence ID" value="NZ_SNWM01000003.1"/>
</dbReference>
<evidence type="ECO:0000256" key="13">
    <source>
        <dbReference type="HAMAP-Rule" id="MF_00409"/>
    </source>
</evidence>
<dbReference type="GO" id="GO:0009244">
    <property type="term" value="P:lipopolysaccharide core region biosynthetic process"/>
    <property type="evidence" value="ECO:0007669"/>
    <property type="project" value="TreeGrafter"/>
</dbReference>
<dbReference type="NCBIfam" id="TIGR00682">
    <property type="entry name" value="lpxK"/>
    <property type="match status" value="1"/>
</dbReference>
<organism evidence="14 15">
    <name type="scientific">Pedobacter duraquae</name>
    <dbReference type="NCBI Taxonomy" id="425511"/>
    <lineage>
        <taxon>Bacteria</taxon>
        <taxon>Pseudomonadati</taxon>
        <taxon>Bacteroidota</taxon>
        <taxon>Sphingobacteriia</taxon>
        <taxon>Sphingobacteriales</taxon>
        <taxon>Sphingobacteriaceae</taxon>
        <taxon>Pedobacter</taxon>
    </lineage>
</organism>
<evidence type="ECO:0000313" key="15">
    <source>
        <dbReference type="Proteomes" id="UP000295499"/>
    </source>
</evidence>
<dbReference type="EMBL" id="SNWM01000003">
    <property type="protein sequence ID" value="TDO21801.1"/>
    <property type="molecule type" value="Genomic_DNA"/>
</dbReference>
<dbReference type="HAMAP" id="MF_00409">
    <property type="entry name" value="LpxK"/>
    <property type="match status" value="1"/>
</dbReference>
<dbReference type="AlphaFoldDB" id="A0A4R6IIL0"/>
<feature type="binding site" evidence="13">
    <location>
        <begin position="48"/>
        <end position="55"/>
    </location>
    <ligand>
        <name>ATP</name>
        <dbReference type="ChEBI" id="CHEBI:30616"/>
    </ligand>
</feature>
<dbReference type="EC" id="2.7.1.130" evidence="3 13"/>
<comment type="pathway">
    <text evidence="2 13">Glycolipid biosynthesis; lipid IV(A) biosynthesis; lipid IV(A) from (3R)-3-hydroxytetradecanoyl-[acyl-carrier-protein] and UDP-N-acetyl-alpha-D-glucosamine: step 6/6.</text>
</comment>
<comment type="function">
    <text evidence="1 13">Transfers the gamma-phosphate of ATP to the 4'-position of a tetraacyldisaccharide 1-phosphate intermediate (termed DS-1-P) to form tetraacyldisaccharide 1,4'-bis-phosphate (lipid IVA).</text>
</comment>
<evidence type="ECO:0000256" key="8">
    <source>
        <dbReference type="ARBA" id="ARBA00022741"/>
    </source>
</evidence>
<comment type="catalytic activity">
    <reaction evidence="13">
        <text>a lipid A disaccharide + ATP = a lipid IVA + ADP + H(+)</text>
        <dbReference type="Rhea" id="RHEA:67840"/>
        <dbReference type="ChEBI" id="CHEBI:15378"/>
        <dbReference type="ChEBI" id="CHEBI:30616"/>
        <dbReference type="ChEBI" id="CHEBI:176343"/>
        <dbReference type="ChEBI" id="CHEBI:176425"/>
        <dbReference type="ChEBI" id="CHEBI:456216"/>
        <dbReference type="EC" id="2.7.1.130"/>
    </reaction>
</comment>
<keyword evidence="5 13" id="KW-0444">Lipid biosynthesis</keyword>
<proteinExistence type="inferred from homology"/>
<evidence type="ECO:0000256" key="6">
    <source>
        <dbReference type="ARBA" id="ARBA00022556"/>
    </source>
</evidence>
<dbReference type="PANTHER" id="PTHR42724:SF1">
    <property type="entry name" value="TETRAACYLDISACCHARIDE 4'-KINASE, MITOCHONDRIAL-RELATED"/>
    <property type="match status" value="1"/>
</dbReference>